<proteinExistence type="predicted"/>
<dbReference type="SUPFAM" id="SSF55729">
    <property type="entry name" value="Acyl-CoA N-acyltransferases (Nat)"/>
    <property type="match status" value="1"/>
</dbReference>
<dbReference type="Gene3D" id="3.40.630.30">
    <property type="match status" value="1"/>
</dbReference>
<dbReference type="PROSITE" id="PS51730">
    <property type="entry name" value="GNAT_ATAT"/>
    <property type="match status" value="1"/>
</dbReference>
<evidence type="ECO:0000313" key="5">
    <source>
        <dbReference type="EMBL" id="CAI9929736.1"/>
    </source>
</evidence>
<dbReference type="EMBL" id="CAXDID020000029">
    <property type="protein sequence ID" value="CAL5992986.1"/>
    <property type="molecule type" value="Genomic_DNA"/>
</dbReference>
<dbReference type="Pfam" id="PF05301">
    <property type="entry name" value="Acetyltransf_16"/>
    <property type="match status" value="1"/>
</dbReference>
<dbReference type="InterPro" id="IPR016181">
    <property type="entry name" value="Acyl_CoA_acyltransferase"/>
</dbReference>
<dbReference type="PANTHER" id="PTHR12327">
    <property type="entry name" value="ALPHA-TUBULIN N-ACETYLTRANSFERASE 1"/>
    <property type="match status" value="1"/>
</dbReference>
<feature type="region of interest" description="Disordered" evidence="3">
    <location>
        <begin position="249"/>
        <end position="307"/>
    </location>
</feature>
<organism evidence="5">
    <name type="scientific">Hexamita inflata</name>
    <dbReference type="NCBI Taxonomy" id="28002"/>
    <lineage>
        <taxon>Eukaryota</taxon>
        <taxon>Metamonada</taxon>
        <taxon>Diplomonadida</taxon>
        <taxon>Hexamitidae</taxon>
        <taxon>Hexamitinae</taxon>
        <taxon>Hexamita</taxon>
    </lineage>
</organism>
<dbReference type="InterPro" id="IPR007965">
    <property type="entry name" value="GNAT_ATAT"/>
</dbReference>
<dbReference type="Proteomes" id="UP001642409">
    <property type="component" value="Unassembled WGS sequence"/>
</dbReference>
<evidence type="ECO:0000256" key="3">
    <source>
        <dbReference type="SAM" id="MobiDB-lite"/>
    </source>
</evidence>
<protein>
    <submittedName>
        <fullName evidence="5">Mechanosensory abnormality MEC-17-like protein</fullName>
    </submittedName>
    <submittedName>
        <fullName evidence="6">Mechanosensory_abnormality MEC-17-like protein</fullName>
    </submittedName>
</protein>
<sequence>MQFDFSISQLFKVKSSAIIILSPQSIKLYSPQEQQKIAKILLQMGLASQKAQGLPLPITSLQYIVKHNHTVILLVDNDKAVGIHKIGLKHLFQYDNSGKAHELTAFCCLDFYVHESCQRNGLGTLLFKVAECIFGVKADFWAFDKPSPKLFAFLKKNYHIDVRIDYELQVSKYAMSTKAVNTVGSSCAQILKDQKLGRVKFDAVGNFDESQVYTNQLNLLRQYLPNEVKCQSDAFTVLEMKEMSLNAYQQQDSSAQQKVTKRAEQVEEEMQVKKPVSQHQQIPSAGKSRDFQTRGNSCGGGQSNGFW</sequence>
<dbReference type="CDD" id="cd04301">
    <property type="entry name" value="NAT_SF"/>
    <property type="match status" value="1"/>
</dbReference>
<feature type="domain" description="N-acetyltransferase" evidence="4">
    <location>
        <begin position="1"/>
        <end position="177"/>
    </location>
</feature>
<dbReference type="GO" id="GO:0005874">
    <property type="term" value="C:microtubule"/>
    <property type="evidence" value="ECO:0007669"/>
    <property type="project" value="InterPro"/>
</dbReference>
<feature type="compositionally biased region" description="Polar residues" evidence="3">
    <location>
        <begin position="249"/>
        <end position="258"/>
    </location>
</feature>
<evidence type="ECO:0000256" key="2">
    <source>
        <dbReference type="ARBA" id="ARBA00023315"/>
    </source>
</evidence>
<accession>A0AA86P326</accession>
<dbReference type="InterPro" id="IPR038746">
    <property type="entry name" value="Atat"/>
</dbReference>
<reference evidence="5" key="1">
    <citation type="submission" date="2023-06" db="EMBL/GenBank/DDBJ databases">
        <authorList>
            <person name="Kurt Z."/>
        </authorList>
    </citation>
    <scope>NUCLEOTIDE SEQUENCE</scope>
</reference>
<dbReference type="AlphaFoldDB" id="A0AA86P326"/>
<evidence type="ECO:0000259" key="4">
    <source>
        <dbReference type="PROSITE" id="PS51730"/>
    </source>
</evidence>
<dbReference type="GO" id="GO:0019799">
    <property type="term" value="F:tubulin N-acetyltransferase activity"/>
    <property type="evidence" value="ECO:0007669"/>
    <property type="project" value="InterPro"/>
</dbReference>
<evidence type="ECO:0000256" key="1">
    <source>
        <dbReference type="ARBA" id="ARBA00022679"/>
    </source>
</evidence>
<keyword evidence="7" id="KW-1185">Reference proteome</keyword>
<comment type="caution">
    <text evidence="5">The sequence shown here is derived from an EMBL/GenBank/DDBJ whole genome shotgun (WGS) entry which is preliminary data.</text>
</comment>
<keyword evidence="2" id="KW-0012">Acyltransferase</keyword>
<gene>
    <name evidence="6" type="ORF">HINF_LOCUS12850</name>
    <name evidence="5" type="ORF">HINF_LOCUS17381</name>
</gene>
<evidence type="ECO:0000313" key="7">
    <source>
        <dbReference type="Proteomes" id="UP001642409"/>
    </source>
</evidence>
<name>A0AA86P326_9EUKA</name>
<dbReference type="EMBL" id="CATOUU010000440">
    <property type="protein sequence ID" value="CAI9929736.1"/>
    <property type="molecule type" value="Genomic_DNA"/>
</dbReference>
<reference evidence="6 7" key="2">
    <citation type="submission" date="2024-07" db="EMBL/GenBank/DDBJ databases">
        <authorList>
            <person name="Akdeniz Z."/>
        </authorList>
    </citation>
    <scope>NUCLEOTIDE SEQUENCE [LARGE SCALE GENOMIC DNA]</scope>
</reference>
<feature type="compositionally biased region" description="Gly residues" evidence="3">
    <location>
        <begin position="297"/>
        <end position="307"/>
    </location>
</feature>
<keyword evidence="1" id="KW-0808">Transferase</keyword>
<dbReference type="PANTHER" id="PTHR12327:SF0">
    <property type="entry name" value="ALPHA-TUBULIN N-ACETYLTRANSFERASE 1"/>
    <property type="match status" value="1"/>
</dbReference>
<evidence type="ECO:0000313" key="6">
    <source>
        <dbReference type="EMBL" id="CAL5992986.1"/>
    </source>
</evidence>